<evidence type="ECO:0000256" key="4">
    <source>
        <dbReference type="ARBA" id="ARBA00022490"/>
    </source>
</evidence>
<dbReference type="PROSITE" id="PS51898">
    <property type="entry name" value="TYR_RECOMBINASE"/>
    <property type="match status" value="1"/>
</dbReference>
<dbReference type="InterPro" id="IPR013762">
    <property type="entry name" value="Integrase-like_cat_sf"/>
</dbReference>
<reference evidence="11 12" key="1">
    <citation type="submission" date="2015-09" db="EMBL/GenBank/DDBJ databases">
        <authorList>
            <consortium name="Pathogen Informatics"/>
        </authorList>
    </citation>
    <scope>NUCLEOTIDE SEQUENCE [LARGE SCALE GENOMIC DNA]</scope>
    <source>
        <strain evidence="11 12">2789STDY5608868</strain>
    </source>
</reference>
<evidence type="ECO:0000256" key="9">
    <source>
        <dbReference type="ARBA" id="ARBA00023172"/>
    </source>
</evidence>
<dbReference type="InterPro" id="IPR010998">
    <property type="entry name" value="Integrase_recombinase_N"/>
</dbReference>
<dbReference type="Pfam" id="PF00589">
    <property type="entry name" value="Phage_integrase"/>
    <property type="match status" value="1"/>
</dbReference>
<dbReference type="InterPro" id="IPR044068">
    <property type="entry name" value="CB"/>
</dbReference>
<evidence type="ECO:0000256" key="6">
    <source>
        <dbReference type="ARBA" id="ARBA00022829"/>
    </source>
</evidence>
<comment type="similarity">
    <text evidence="3">Belongs to the 'phage' integrase family.</text>
</comment>
<keyword evidence="5" id="KW-0132">Cell division</keyword>
<evidence type="ECO:0000256" key="2">
    <source>
        <dbReference type="ARBA" id="ARBA00004496"/>
    </source>
</evidence>
<comment type="function">
    <text evidence="1">Site-specific tyrosine recombinase, which acts by catalyzing the cutting and rejoining of the recombining DNA molecules.</text>
</comment>
<dbReference type="GO" id="GO:0051301">
    <property type="term" value="P:cell division"/>
    <property type="evidence" value="ECO:0007669"/>
    <property type="project" value="UniProtKB-KW"/>
</dbReference>
<keyword evidence="10" id="KW-0131">Cell cycle</keyword>
<dbReference type="Pfam" id="PF02899">
    <property type="entry name" value="Phage_int_SAM_1"/>
    <property type="match status" value="1"/>
</dbReference>
<evidence type="ECO:0000313" key="11">
    <source>
        <dbReference type="EMBL" id="CUM75698.1"/>
    </source>
</evidence>
<keyword evidence="8" id="KW-0238">DNA-binding</keyword>
<proteinExistence type="inferred from homology"/>
<dbReference type="Gene3D" id="1.10.150.130">
    <property type="match status" value="1"/>
</dbReference>
<gene>
    <name evidence="11" type="primary">xerC_1</name>
    <name evidence="11" type="ORF">ERS852425_00402</name>
</gene>
<dbReference type="SUPFAM" id="SSF56349">
    <property type="entry name" value="DNA breaking-rejoining enzymes"/>
    <property type="match status" value="1"/>
</dbReference>
<dbReference type="PANTHER" id="PTHR30349">
    <property type="entry name" value="PHAGE INTEGRASE-RELATED"/>
    <property type="match status" value="1"/>
</dbReference>
<dbReference type="InterPro" id="IPR050090">
    <property type="entry name" value="Tyrosine_recombinase_XerCD"/>
</dbReference>
<evidence type="ECO:0000256" key="8">
    <source>
        <dbReference type="ARBA" id="ARBA00023125"/>
    </source>
</evidence>
<dbReference type="EMBL" id="CYXT01000002">
    <property type="protein sequence ID" value="CUM75698.1"/>
    <property type="molecule type" value="Genomic_DNA"/>
</dbReference>
<dbReference type="GO" id="GO:0015074">
    <property type="term" value="P:DNA integration"/>
    <property type="evidence" value="ECO:0007669"/>
    <property type="project" value="UniProtKB-KW"/>
</dbReference>
<dbReference type="RefSeq" id="WP_055257696.1">
    <property type="nucleotide sequence ID" value="NZ_CYXT01000002.1"/>
</dbReference>
<dbReference type="GO" id="GO:0007059">
    <property type="term" value="P:chromosome segregation"/>
    <property type="evidence" value="ECO:0007669"/>
    <property type="project" value="UniProtKB-KW"/>
</dbReference>
<dbReference type="PROSITE" id="PS51900">
    <property type="entry name" value="CB"/>
    <property type="match status" value="1"/>
</dbReference>
<keyword evidence="4" id="KW-0963">Cytoplasm</keyword>
<evidence type="ECO:0000313" key="12">
    <source>
        <dbReference type="Proteomes" id="UP000095598"/>
    </source>
</evidence>
<dbReference type="InterPro" id="IPR004107">
    <property type="entry name" value="Integrase_SAM-like_N"/>
</dbReference>
<comment type="subcellular location">
    <subcellularLocation>
        <location evidence="2">Cytoplasm</location>
    </subcellularLocation>
</comment>
<dbReference type="GO" id="GO:0003677">
    <property type="term" value="F:DNA binding"/>
    <property type="evidence" value="ECO:0007669"/>
    <property type="project" value="UniProtKB-UniRule"/>
</dbReference>
<keyword evidence="7" id="KW-0229">DNA integration</keyword>
<dbReference type="GO" id="GO:0005737">
    <property type="term" value="C:cytoplasm"/>
    <property type="evidence" value="ECO:0007669"/>
    <property type="project" value="UniProtKB-SubCell"/>
</dbReference>
<evidence type="ECO:0000256" key="7">
    <source>
        <dbReference type="ARBA" id="ARBA00022908"/>
    </source>
</evidence>
<sequence>MRDRIISNVLIKMGNRIKKKELDYLENVLVEEFRDVQIKKESTELTEYNDSLRKLKDTFLATLIVENKSNRTIEQYNLHLTQFVDYFTAKEAKDIDATDIRGFLYAYKQSRGISNLSLNNKRSAISSFFSWLADEEYIDKDPTRKIKKIKVTKKKKNAFTADEMERMRIACTDIRDRALIEMLACTGCRVSELSNISLNDVDFLRKKVRIVGKGDKERTVFISDTAMIYLNKYLETRQDNNIALFTSKRFPYDRLQKDGIERVVRDLGRMCNVYAHPHKFRRTLCTNLIMRGMPLQNVAILMGHADINMTAGTYYDASDQMIEYEYIRYAA</sequence>
<accession>A0A173REH2</accession>
<dbReference type="PANTHER" id="PTHR30349:SF77">
    <property type="entry name" value="TYROSINE RECOMBINASE XERC"/>
    <property type="match status" value="1"/>
</dbReference>
<protein>
    <submittedName>
        <fullName evidence="11">Tyrosine recombinase XerC</fullName>
    </submittedName>
</protein>
<evidence type="ECO:0000256" key="10">
    <source>
        <dbReference type="ARBA" id="ARBA00023306"/>
    </source>
</evidence>
<dbReference type="InterPro" id="IPR002104">
    <property type="entry name" value="Integrase_catalytic"/>
</dbReference>
<dbReference type="Gene3D" id="1.10.443.10">
    <property type="entry name" value="Intergrase catalytic core"/>
    <property type="match status" value="1"/>
</dbReference>
<keyword evidence="6" id="KW-0159">Chromosome partition</keyword>
<dbReference type="InterPro" id="IPR011010">
    <property type="entry name" value="DNA_brk_join_enz"/>
</dbReference>
<organism evidence="11 12">
    <name type="scientific">Anaerostipes hadrus</name>
    <dbReference type="NCBI Taxonomy" id="649756"/>
    <lineage>
        <taxon>Bacteria</taxon>
        <taxon>Bacillati</taxon>
        <taxon>Bacillota</taxon>
        <taxon>Clostridia</taxon>
        <taxon>Lachnospirales</taxon>
        <taxon>Lachnospiraceae</taxon>
        <taxon>Anaerostipes</taxon>
    </lineage>
</organism>
<dbReference type="AlphaFoldDB" id="A0A173REH2"/>
<dbReference type="GO" id="GO:0006310">
    <property type="term" value="P:DNA recombination"/>
    <property type="evidence" value="ECO:0007669"/>
    <property type="project" value="UniProtKB-KW"/>
</dbReference>
<evidence type="ECO:0000256" key="3">
    <source>
        <dbReference type="ARBA" id="ARBA00008857"/>
    </source>
</evidence>
<dbReference type="Proteomes" id="UP000095598">
    <property type="component" value="Unassembled WGS sequence"/>
</dbReference>
<name>A0A173REH2_ANAHA</name>
<evidence type="ECO:0000256" key="1">
    <source>
        <dbReference type="ARBA" id="ARBA00003283"/>
    </source>
</evidence>
<evidence type="ECO:0000256" key="5">
    <source>
        <dbReference type="ARBA" id="ARBA00022618"/>
    </source>
</evidence>
<keyword evidence="9" id="KW-0233">DNA recombination</keyword>